<dbReference type="Pfam" id="PF00400">
    <property type="entry name" value="WD40"/>
    <property type="match status" value="5"/>
</dbReference>
<dbReference type="Gene3D" id="3.40.50.300">
    <property type="entry name" value="P-loop containing nucleotide triphosphate hydrolases"/>
    <property type="match status" value="1"/>
</dbReference>
<dbReference type="SUPFAM" id="SSF50978">
    <property type="entry name" value="WD40 repeat-like"/>
    <property type="match status" value="3"/>
</dbReference>
<dbReference type="InterPro" id="IPR008850">
    <property type="entry name" value="TEP1_N"/>
</dbReference>
<feature type="repeat" description="WD" evidence="17">
    <location>
        <begin position="1948"/>
        <end position="1988"/>
    </location>
</feature>
<sequence length="2464" mass="271793">MEKLHGRVSAHLDILSLENRCLAALPDLKIVEKPHEHASAHQDILSLENRCLATLPDLKTMEKPHGHTSAHLDILSLENRCLATLPDLKTMEKPHGHASAHLDILSLENRCLATLPVLKSTVSASPLLPCLQLPHLVQADLCSLNTSNYLFSGPPTWRAQSLSEGLGLLTCPRALKPTFATERAQETALPEEKEWAEAQMPFYSLSLGEEEMEEELALKLTHGDSESCPELTDQVLQEKKMALMSLLCSTVASKVNMKDAADPTKTSLLEVCNELGPLEPEFILKVLWHEGGDESGKLGNVLMVCEGMFEKTYNAKLVQRLHIQEYPSNLQAFSRSRLPGPWDSNRAGKRMKLSRPDTWERELSLRGNKASVWEELIDNGKLPFMAMLRNLCNLLRRLQHVKSVIHSRQFPFRFLNAHDSINDLEAQLKNKALPFPCNTQLMRRIMIRNSRNGKRRAKWQRELCNLSRRELRAAMMMPVMYEQLKREKLKIHRTRQWKYDSEMLARYRQALEIAVDLSVKHSLPPLPGRTLLVYLTDANADKLCPKSNPEGPPLNYVLLLIGMMIARAEHVDLLLCGRDALKTAVIKAEAGILKTAIELQAQVQELDEKYEDPLYTFGKYLLSLAVQRVPVDRVILFGETMNNPLINEAKQLFWQHVNSKCLFVGVLLRRTDLNPNDVTLSGCTDGILKFIAERGASRLLEHVGQMDKIFKIPPPPGKTGALSLRPLEENTPSPLSPISQWRNVRLFISSTFRDMHGERDLLLRSVLPALQARVAPHRINLHAIDLRWGVTEEETRRNRQLEVCLGEVENSHLFVGILGSRYGYVPPTYNLPDHPHFRWARQYPSGRSVTEMEVMQFLNRGLRLQPSAQALIYFRDSSFLSSVPEAWKPDFISESEEAVRRISELKSYLNKHKGITCRRYSCEWGGVAAGQPYVAGLDEFGQLVLQDVWNMIQKLYVQPEAQLEQPVSIPEDDLVQATFQQLQSPPSPARPRLLQDTVQQLLLHRGKLSLVTGQPGQGKTAFLASLVSALQAPNGAKVAPVVFFHFSGARPDQGLALTLLRRLCAYLHSQFQEPSSLPSTYRGLVWELQQRLLPKSAQSLQSGQTLVLIIDGADRLVDQHGQLISDWIPKTLPPRVHLVLSVSSDASLGETLEQSQDARVVALGPLEPSARARLVREELALYGKRLEESPFNNQMRLLLVKRGSALPLYLRLVTDHLRLFTLYEQLSERLRTLPATMPLLLQHILGTLEQEHGPEVLPQALATLQVTRSGLTVDQVHGVLSAWRLLPRGTKTWEEVVAAGNSGDPYPMGPFAYLVQSLRSLLGEGPLERPGSRLCLPDGPLRTAAKCRYGKRPGLESTAHVLIAAQLWKTCDPDASGTFRSCPPEALGDLPYHLLQSGNRGLLAEFLTSLHVVAAHLELGLISQLLEAHALYASSVPEEEQKLPEADVAVFHTFLKQQAPVLSQYPLLLPQQAANQPLDSPLCRQAPQLAQRWHLQRMLRWLNKPKTMKGQQSSSLSLAVSSSPTAVAFSPSGQRAAVGTASGTVYLLDLRTWQEEKSVVSGCDGVSSCSFLSDNALFITAFDGLLELWDLQHGCRVVQTKAHQYEITGCCLSPDRRWLATVCLGGCLKLWDTVRGQLAFQHTCPKPLNCIAFHPEGQVMAIGSWAGSFSFFQVDGLKVTKELGAPGASVRSLAFNAPGRVVAVGRLDGMVELWSWQEGARLAAFPAHGGFVAAALFLRAGCQLLTAGEDGKVQVWSGSLGRPRGCLGSLSLSPALSVALSPHGDLVAVGYRADGIRIYETSSGSQGALCQALDVAVSALVWLSPKVLVSGAEDGSLQGWALKESSLQSLWLLSRYQKPVLGLAASQELLASASEDFTVRLWPKQLLTLPQKAEDFPCGTELLGHKGPVNCCSFSTDGDSLATGGRDRSLLCWDVRTPTAPVLTCSFSACHRDWITGCAWTKDNLLISCSSDGSVGLWDPESRQQLGQFLGHQSAVSAVAAMEEHVVSVGRDGTLKVWDHQGVELTSIPAHSGPISHCAAALEPRAAGQPGSELLVVTVGLDGVTRLWHPLLVFQTHTLLGHSGPVSAAAVSEASGLLLTTSEDGSIRLWEVPKEADDTNIPRSPAAITAVAWAPDGSLAVSGDQAGELTLWQEAQAVATAQAPGRISALLWYSANTLVVVSADEKISEWRVELRKGSTTRNFSLHLNQVLQEDLGFLAGVGLAPDGHSLILANADLQLLHMKKAKDAPSVIWNRYTEHPIMLSTHQEFGVFVLQPMAPGILSVLRQKESGEFEESLDFDLNLENPSGTLISVTQAKPESESSFLCASSDGMLWNLAKCTLEGEWTPGNIWQKTVKMPETQTPETDAPMFSDMHSWPTNPHLKTQQRRKIHSGSVTALHVLPELLVTASKDKDVKLWERPSMHLLGLFRCEGAVSCLEPWLGPNSTLQLAVGDTQGNVYFLSWE</sequence>
<name>A0A671FF33_RHIFE</name>
<keyword evidence="10" id="KW-0539">Nucleus</keyword>
<dbReference type="Gene3D" id="1.25.40.370">
    <property type="match status" value="1"/>
</dbReference>
<dbReference type="PANTHER" id="PTHR44791:SF1">
    <property type="entry name" value="TELOMERASE PROTEIN COMPONENT 1"/>
    <property type="match status" value="1"/>
</dbReference>
<comment type="subcellular location">
    <subcellularLocation>
        <location evidence="2">Chromosome</location>
        <location evidence="2">Telomere</location>
    </subcellularLocation>
    <subcellularLocation>
        <location evidence="1">Nucleus</location>
    </subcellularLocation>
</comment>
<comment type="subunit">
    <text evidence="12">Associated component of the telomerase holoenzyme complex. Component of the vault ribonucleoprotein particle, at least composed of MVP, PARP4 and one or more vault RNAs (vRNAs). Binds to VAULTRC1, VAULTRC2 and VAULTRC4/hvg4 vRNAs.</text>
</comment>
<dbReference type="FunFam" id="2.130.10.10:FF:000636">
    <property type="entry name" value="Telomerase protein component 1"/>
    <property type="match status" value="1"/>
</dbReference>
<evidence type="ECO:0000256" key="3">
    <source>
        <dbReference type="ARBA" id="ARBA00022454"/>
    </source>
</evidence>
<dbReference type="SUPFAM" id="SSF140864">
    <property type="entry name" value="TROVE domain-like"/>
    <property type="match status" value="1"/>
</dbReference>
<keyword evidence="7" id="KW-0067">ATP-binding</keyword>
<keyword evidence="11" id="KW-0687">Ribonucleoprotein</keyword>
<evidence type="ECO:0000256" key="10">
    <source>
        <dbReference type="ARBA" id="ARBA00023242"/>
    </source>
</evidence>
<dbReference type="Pfam" id="PF25048">
    <property type="entry name" value="Beta-prop_TEP1_C"/>
    <property type="match status" value="1"/>
</dbReference>
<dbReference type="PROSITE" id="PS51226">
    <property type="entry name" value="TEP1_N"/>
    <property type="match status" value="4"/>
</dbReference>
<dbReference type="PROSITE" id="PS00678">
    <property type="entry name" value="WD_REPEATS_1"/>
    <property type="match status" value="1"/>
</dbReference>
<evidence type="ECO:0000256" key="2">
    <source>
        <dbReference type="ARBA" id="ARBA00004574"/>
    </source>
</evidence>
<dbReference type="PANTHER" id="PTHR44791">
    <property type="entry name" value="TELOMERASE PROTEIN COMPONENT 1 TEP1"/>
    <property type="match status" value="1"/>
</dbReference>
<dbReference type="InterPro" id="IPR007111">
    <property type="entry name" value="NACHT_NTPase"/>
</dbReference>
<feature type="repeat" description="WD" evidence="17">
    <location>
        <begin position="1725"/>
        <end position="1757"/>
    </location>
</feature>
<dbReference type="InterPro" id="IPR045804">
    <property type="entry name" value="DUF5920"/>
</dbReference>
<dbReference type="Pfam" id="PF25047">
    <property type="entry name" value="Beta-prop_TEP1_2nd"/>
    <property type="match status" value="1"/>
</dbReference>
<keyword evidence="6" id="KW-0547">Nucleotide-binding</keyword>
<dbReference type="InterPro" id="IPR008858">
    <property type="entry name" value="TROVE_dom"/>
</dbReference>
<dbReference type="InterPro" id="IPR027417">
    <property type="entry name" value="P-loop_NTPase"/>
</dbReference>
<dbReference type="GO" id="GO:0000722">
    <property type="term" value="P:telomere maintenance via recombination"/>
    <property type="evidence" value="ECO:0007669"/>
    <property type="project" value="TreeGrafter"/>
</dbReference>
<dbReference type="Pfam" id="PF05731">
    <property type="entry name" value="TROVE"/>
    <property type="match status" value="2"/>
</dbReference>
<dbReference type="PROSITE" id="PS50082">
    <property type="entry name" value="WD_REPEATS_2"/>
    <property type="match status" value="7"/>
</dbReference>
<dbReference type="GO" id="GO:0005697">
    <property type="term" value="C:telomerase holoenzyme complex"/>
    <property type="evidence" value="ECO:0007669"/>
    <property type="project" value="UniProtKB-ARBA"/>
</dbReference>
<reference evidence="20" key="3">
    <citation type="submission" date="2018-12" db="EMBL/GenBank/DDBJ databases">
        <title>G10K-VGP greater horseshoe bat female genome, primary haplotype.</title>
        <authorList>
            <person name="Teeling E."/>
            <person name="Myers G."/>
            <person name="Vernes S."/>
            <person name="Pippel M."/>
            <person name="Winkler S."/>
            <person name="Fedrigo O."/>
            <person name="Rhie A."/>
            <person name="Koren S."/>
            <person name="Phillippy A."/>
            <person name="Lewin H."/>
            <person name="Damas J."/>
            <person name="Howe K."/>
            <person name="Mountcastle J."/>
            <person name="Jarvis E.D."/>
        </authorList>
    </citation>
    <scope>NUCLEOTIDE SEQUENCE [LARGE SCALE GENOMIC DNA]</scope>
</reference>
<dbReference type="Proteomes" id="UP000472240">
    <property type="component" value="Chromosome 6"/>
</dbReference>
<evidence type="ECO:0000256" key="14">
    <source>
        <dbReference type="ARBA" id="ARBA00076852"/>
    </source>
</evidence>
<keyword evidence="5" id="KW-0677">Repeat</keyword>
<dbReference type="Ensembl" id="ENSRFET00010026384.1">
    <property type="protein sequence ID" value="ENSRFEP00010024267.1"/>
    <property type="gene ID" value="ENSRFEG00010012431.1"/>
</dbReference>
<evidence type="ECO:0000256" key="4">
    <source>
        <dbReference type="ARBA" id="ARBA00022574"/>
    </source>
</evidence>
<feature type="repeat" description="WD" evidence="17">
    <location>
        <begin position="1902"/>
        <end position="1937"/>
    </location>
</feature>
<evidence type="ECO:0000256" key="12">
    <source>
        <dbReference type="ARBA" id="ARBA00065177"/>
    </source>
</evidence>
<evidence type="ECO:0000256" key="7">
    <source>
        <dbReference type="ARBA" id="ARBA00022840"/>
    </source>
</evidence>
<keyword evidence="3" id="KW-0158">Chromosome</keyword>
<protein>
    <recommendedName>
        <fullName evidence="13">Telomerase protein component 1</fullName>
    </recommendedName>
    <alternativeName>
        <fullName evidence="14">Telomerase-associated protein 1</fullName>
    </alternativeName>
    <alternativeName>
        <fullName evidence="16">p240</fullName>
    </alternativeName>
    <alternativeName>
        <fullName evidence="15">p80 telomerase homolog</fullName>
    </alternativeName>
</protein>
<dbReference type="SMART" id="SM00320">
    <property type="entry name" value="WD40"/>
    <property type="match status" value="17"/>
</dbReference>
<dbReference type="SUPFAM" id="SSF52540">
    <property type="entry name" value="P-loop containing nucleoside triphosphate hydrolases"/>
    <property type="match status" value="1"/>
</dbReference>
<dbReference type="Pfam" id="PF13271">
    <property type="entry name" value="DUF4062"/>
    <property type="match status" value="1"/>
</dbReference>
<dbReference type="GeneTree" id="ENSGT00940000161338"/>
<evidence type="ECO:0000256" key="9">
    <source>
        <dbReference type="ARBA" id="ARBA00022895"/>
    </source>
</evidence>
<dbReference type="Pfam" id="PF19334">
    <property type="entry name" value="DUF5920"/>
    <property type="match status" value="1"/>
</dbReference>
<dbReference type="GO" id="GO:0003720">
    <property type="term" value="F:telomerase activity"/>
    <property type="evidence" value="ECO:0007669"/>
    <property type="project" value="TreeGrafter"/>
</dbReference>
<evidence type="ECO:0000256" key="8">
    <source>
        <dbReference type="ARBA" id="ARBA00022884"/>
    </source>
</evidence>
<evidence type="ECO:0000313" key="19">
    <source>
        <dbReference type="Ensembl" id="ENSRFEP00010024267.1"/>
    </source>
</evidence>
<organism evidence="19 20">
    <name type="scientific">Rhinolophus ferrumequinum</name>
    <name type="common">Greater horseshoe bat</name>
    <dbReference type="NCBI Taxonomy" id="59479"/>
    <lineage>
        <taxon>Eukaryota</taxon>
        <taxon>Metazoa</taxon>
        <taxon>Chordata</taxon>
        <taxon>Craniata</taxon>
        <taxon>Vertebrata</taxon>
        <taxon>Euteleostomi</taxon>
        <taxon>Mammalia</taxon>
        <taxon>Eutheria</taxon>
        <taxon>Laurasiatheria</taxon>
        <taxon>Chiroptera</taxon>
        <taxon>Yinpterochiroptera</taxon>
        <taxon>Rhinolophoidea</taxon>
        <taxon>Rhinolophidae</taxon>
        <taxon>Rhinolophinae</taxon>
        <taxon>Rhinolophus</taxon>
    </lineage>
</organism>
<reference evidence="19" key="4">
    <citation type="submission" date="2025-08" db="UniProtKB">
        <authorList>
            <consortium name="Ensembl"/>
        </authorList>
    </citation>
    <scope>IDENTIFICATION</scope>
</reference>
<reference evidence="19 20" key="2">
    <citation type="journal article" date="2018" name="Annu Rev Anim Biosci">
        <title>Bat Biology, Genomes, and the Bat1K Project: To Generate Chromosome-Level Genomes for All Living Bat Species.</title>
        <authorList>
            <person name="Teeling E.C."/>
            <person name="Vernes S.C."/>
            <person name="Davalos L.M."/>
            <person name="Ray D.A."/>
            <person name="Gilbert M.T.P."/>
            <person name="Myers E."/>
        </authorList>
    </citation>
    <scope>NUCLEOTIDE SEQUENCE</scope>
</reference>
<feature type="domain" description="NACHT" evidence="18">
    <location>
        <begin position="1007"/>
        <end position="1275"/>
    </location>
</feature>
<dbReference type="InterPro" id="IPR056828">
    <property type="entry name" value="Beta-prop_TEP1_C"/>
</dbReference>
<evidence type="ECO:0000256" key="15">
    <source>
        <dbReference type="ARBA" id="ARBA00077331"/>
    </source>
</evidence>
<feature type="repeat" description="WD" evidence="17">
    <location>
        <begin position="2388"/>
        <end position="2418"/>
    </location>
</feature>
<dbReference type="PROSITE" id="PS50294">
    <property type="entry name" value="WD_REPEATS_REGION"/>
    <property type="match status" value="3"/>
</dbReference>
<dbReference type="GO" id="GO:0005524">
    <property type="term" value="F:ATP binding"/>
    <property type="evidence" value="ECO:0007669"/>
    <property type="project" value="UniProtKB-KW"/>
</dbReference>
<feature type="repeat" description="WD" evidence="17">
    <location>
        <begin position="1683"/>
        <end position="1724"/>
    </location>
</feature>
<dbReference type="InterPro" id="IPR037214">
    <property type="entry name" value="TROVE_dom_sf"/>
</dbReference>
<reference evidence="19 20" key="1">
    <citation type="journal article" date="2015" name="Annu Rev Anim Biosci">
        <title>The Genome 10K Project: a way forward.</title>
        <authorList>
            <person name="Koepfli K.P."/>
            <person name="Paten B."/>
            <person name="O'Brien S.J."/>
            <person name="Koepfli K.P."/>
            <person name="Paten B."/>
            <person name="Antunes A."/>
            <person name="Belov K."/>
            <person name="Bustamante C."/>
            <person name="Castoe T.A."/>
            <person name="Clawson H."/>
            <person name="Crawford A.J."/>
            <person name="Diekhans M."/>
            <person name="Distel D."/>
            <person name="Durbin R."/>
            <person name="Earl D."/>
            <person name="Fujita M.K."/>
            <person name="Gamble T."/>
            <person name="Georges A."/>
            <person name="Gemmell N."/>
            <person name="Gilbert M.T."/>
            <person name="Graves J.M."/>
            <person name="Green R.E."/>
            <person name="Hickey G."/>
            <person name="Jarvis E.D."/>
            <person name="Johnson W."/>
            <person name="Komissarov A."/>
            <person name="Korf I."/>
            <person name="Kuhn R."/>
            <person name="Larkin D.M."/>
            <person name="Lewin H."/>
            <person name="Lopez J.V."/>
            <person name="Ma J."/>
            <person name="Marques-Bonet T."/>
            <person name="Miller W."/>
            <person name="Murphy R."/>
            <person name="Pevzner P."/>
            <person name="Shapiro B."/>
            <person name="Steiner C."/>
            <person name="Tamazian G."/>
            <person name="Venkatesh B."/>
            <person name="Wang J."/>
            <person name="Wayne R."/>
            <person name="Wiley E."/>
            <person name="Yang H."/>
            <person name="Zhang G."/>
            <person name="Haussler D."/>
            <person name="Ryder O."/>
            <person name="O'Brien S.J."/>
        </authorList>
    </citation>
    <scope>NUCLEOTIDE SEQUENCE</scope>
</reference>
<dbReference type="InterPro" id="IPR025139">
    <property type="entry name" value="DUF4062"/>
</dbReference>
<evidence type="ECO:0000313" key="20">
    <source>
        <dbReference type="Proteomes" id="UP000472240"/>
    </source>
</evidence>
<keyword evidence="8" id="KW-0694">RNA-binding</keyword>
<evidence type="ECO:0000256" key="11">
    <source>
        <dbReference type="ARBA" id="ARBA00023274"/>
    </source>
</evidence>
<gene>
    <name evidence="19" type="primary">TEP1</name>
</gene>
<dbReference type="InterPro" id="IPR056829">
    <property type="entry name" value="Beta-prop_TEP1_2nd"/>
</dbReference>
<keyword evidence="9" id="KW-0779">Telomere</keyword>
<dbReference type="Pfam" id="PF05386">
    <property type="entry name" value="TEP1_N"/>
    <property type="match status" value="4"/>
</dbReference>
<evidence type="ECO:0000256" key="13">
    <source>
        <dbReference type="ARBA" id="ARBA00074708"/>
    </source>
</evidence>
<reference evidence="19" key="5">
    <citation type="submission" date="2025-09" db="UniProtKB">
        <authorList>
            <consortium name="Ensembl"/>
        </authorList>
    </citation>
    <scope>IDENTIFICATION</scope>
</reference>
<dbReference type="InterPro" id="IPR015943">
    <property type="entry name" value="WD40/YVTN_repeat-like_dom_sf"/>
</dbReference>
<evidence type="ECO:0000256" key="1">
    <source>
        <dbReference type="ARBA" id="ARBA00004123"/>
    </source>
</evidence>
<dbReference type="InterPro" id="IPR001680">
    <property type="entry name" value="WD40_rpt"/>
</dbReference>
<dbReference type="InterPro" id="IPR036322">
    <property type="entry name" value="WD40_repeat_dom_sf"/>
</dbReference>
<evidence type="ECO:0000256" key="17">
    <source>
        <dbReference type="PROSITE-ProRule" id="PRU00221"/>
    </source>
</evidence>
<feature type="repeat" description="WD" evidence="17">
    <location>
        <begin position="2079"/>
        <end position="2112"/>
    </location>
</feature>
<dbReference type="InterPro" id="IPR019775">
    <property type="entry name" value="WD40_repeat_CS"/>
</dbReference>
<dbReference type="CDD" id="cd00200">
    <property type="entry name" value="WD40"/>
    <property type="match status" value="2"/>
</dbReference>
<dbReference type="PROSITE" id="PS50837">
    <property type="entry name" value="NACHT"/>
    <property type="match status" value="1"/>
</dbReference>
<accession>A0A671FF33</accession>
<dbReference type="GO" id="GO:0000781">
    <property type="term" value="C:chromosome, telomeric region"/>
    <property type="evidence" value="ECO:0007669"/>
    <property type="project" value="UniProtKB-SubCell"/>
</dbReference>
<keyword evidence="20" id="KW-1185">Reference proteome</keyword>
<feature type="repeat" description="WD" evidence="17">
    <location>
        <begin position="1989"/>
        <end position="2019"/>
    </location>
</feature>
<evidence type="ECO:0000259" key="18">
    <source>
        <dbReference type="PROSITE" id="PS50837"/>
    </source>
</evidence>
<keyword evidence="4 17" id="KW-0853">WD repeat</keyword>
<dbReference type="GO" id="GO:0070034">
    <property type="term" value="F:telomerase RNA binding"/>
    <property type="evidence" value="ECO:0007669"/>
    <property type="project" value="TreeGrafter"/>
</dbReference>
<evidence type="ECO:0000256" key="5">
    <source>
        <dbReference type="ARBA" id="ARBA00022737"/>
    </source>
</evidence>
<dbReference type="FunFam" id="1.25.40.370:FF:000002">
    <property type="entry name" value="Telomerase associated protein 1"/>
    <property type="match status" value="1"/>
</dbReference>
<evidence type="ECO:0000256" key="16">
    <source>
        <dbReference type="ARBA" id="ARBA00081292"/>
    </source>
</evidence>
<dbReference type="Pfam" id="PF05729">
    <property type="entry name" value="NACHT"/>
    <property type="match status" value="1"/>
</dbReference>
<evidence type="ECO:0000256" key="6">
    <source>
        <dbReference type="ARBA" id="ARBA00022741"/>
    </source>
</evidence>
<dbReference type="Gene3D" id="2.130.10.10">
    <property type="entry name" value="YVTN repeat-like/Quinoprotein amine dehydrogenase"/>
    <property type="match status" value="6"/>
</dbReference>
<proteinExistence type="predicted"/>
<dbReference type="InterPro" id="IPR052652">
    <property type="entry name" value="Telomerase_Complex_Comp"/>
</dbReference>